<dbReference type="InterPro" id="IPR000182">
    <property type="entry name" value="GNAT_dom"/>
</dbReference>
<dbReference type="Proteomes" id="UP000693970">
    <property type="component" value="Unassembled WGS sequence"/>
</dbReference>
<accession>A0A9K3M012</accession>
<comment type="caution">
    <text evidence="4">The sequence shown here is derived from an EMBL/GenBank/DDBJ whole genome shotgun (WGS) entry which is preliminary data.</text>
</comment>
<dbReference type="OrthoDB" id="7305308at2759"/>
<dbReference type="EMBL" id="JAGRRH010000004">
    <property type="protein sequence ID" value="KAG7370980.1"/>
    <property type="molecule type" value="Genomic_DNA"/>
</dbReference>
<reference evidence="4" key="2">
    <citation type="submission" date="2021-04" db="EMBL/GenBank/DDBJ databases">
        <authorList>
            <person name="Podell S."/>
        </authorList>
    </citation>
    <scope>NUCLEOTIDE SEQUENCE</scope>
    <source>
        <strain evidence="4">Hildebrandi</strain>
    </source>
</reference>
<keyword evidence="5" id="KW-1185">Reference proteome</keyword>
<keyword evidence="1" id="KW-0808">Transferase</keyword>
<evidence type="ECO:0000313" key="5">
    <source>
        <dbReference type="Proteomes" id="UP000693970"/>
    </source>
</evidence>
<evidence type="ECO:0000313" key="4">
    <source>
        <dbReference type="EMBL" id="KAG7370980.1"/>
    </source>
</evidence>
<name>A0A9K3M012_9STRA</name>
<gene>
    <name evidence="4" type="ORF">IV203_019550</name>
</gene>
<dbReference type="InterPro" id="IPR051016">
    <property type="entry name" value="Diverse_Substrate_AcTransf"/>
</dbReference>
<dbReference type="AlphaFoldDB" id="A0A9K3M012"/>
<dbReference type="PANTHER" id="PTHR10545">
    <property type="entry name" value="DIAMINE N-ACETYLTRANSFERASE"/>
    <property type="match status" value="1"/>
</dbReference>
<proteinExistence type="predicted"/>
<dbReference type="PANTHER" id="PTHR10545:SF29">
    <property type="entry name" value="GH14572P-RELATED"/>
    <property type="match status" value="1"/>
</dbReference>
<sequence>MEDTTSILTASKVECIVDRVLSESKLSSLEGLAKEYGLSLKQATADDAWTRILKCTGQSSDSEEDEISSLHQFQTGRTPWFFGMEIINKEGETCGFVTFYIAYSSWNGKILHLDQIQCNIKNEQIERAILHVLGNMAVGIDCARLTWTHKETPKWHQKDSNPPEMHEEVLTLSMDRESMSNYVRESFGDTSTKTTHNLPFTATFVHNSMGSVLKRINSDQYKFQLRLATKLDVEVMCSLVHGLAVYVKEADAVRLGASDYERDGFLNNPLFYSLIVDTKNEKGDYFPCGFAFFFFGYQLGKGRFLHLEDLFIKSEHRQGGGGSLAMATLAQIGQVLDLDNFYWQALDWNTGALSFYNKIGANIIDGLKTSRYVAHNPGSLKQFAETTL</sequence>
<organism evidence="4 5">
    <name type="scientific">Nitzschia inconspicua</name>
    <dbReference type="NCBI Taxonomy" id="303405"/>
    <lineage>
        <taxon>Eukaryota</taxon>
        <taxon>Sar</taxon>
        <taxon>Stramenopiles</taxon>
        <taxon>Ochrophyta</taxon>
        <taxon>Bacillariophyta</taxon>
        <taxon>Bacillariophyceae</taxon>
        <taxon>Bacillariophycidae</taxon>
        <taxon>Bacillariales</taxon>
        <taxon>Bacillariaceae</taxon>
        <taxon>Nitzschia</taxon>
    </lineage>
</organism>
<dbReference type="PROSITE" id="PS51186">
    <property type="entry name" value="GNAT"/>
    <property type="match status" value="1"/>
</dbReference>
<reference evidence="4" key="1">
    <citation type="journal article" date="2021" name="Sci. Rep.">
        <title>Diploid genomic architecture of Nitzschia inconspicua, an elite biomass production diatom.</title>
        <authorList>
            <person name="Oliver A."/>
            <person name="Podell S."/>
            <person name="Pinowska A."/>
            <person name="Traller J.C."/>
            <person name="Smith S.R."/>
            <person name="McClure R."/>
            <person name="Beliaev A."/>
            <person name="Bohutskyi P."/>
            <person name="Hill E.A."/>
            <person name="Rabines A."/>
            <person name="Zheng H."/>
            <person name="Allen L.Z."/>
            <person name="Kuo A."/>
            <person name="Grigoriev I.V."/>
            <person name="Allen A.E."/>
            <person name="Hazlebeck D."/>
            <person name="Allen E.E."/>
        </authorList>
    </citation>
    <scope>NUCLEOTIDE SEQUENCE</scope>
    <source>
        <strain evidence="4">Hildebrandi</strain>
    </source>
</reference>
<keyword evidence="2" id="KW-0012">Acyltransferase</keyword>
<dbReference type="GO" id="GO:0008080">
    <property type="term" value="F:N-acetyltransferase activity"/>
    <property type="evidence" value="ECO:0007669"/>
    <property type="project" value="UniProtKB-ARBA"/>
</dbReference>
<feature type="domain" description="N-acetyltransferase" evidence="3">
    <location>
        <begin position="223"/>
        <end position="385"/>
    </location>
</feature>
<dbReference type="Pfam" id="PF00583">
    <property type="entry name" value="Acetyltransf_1"/>
    <property type="match status" value="1"/>
</dbReference>
<evidence type="ECO:0000256" key="1">
    <source>
        <dbReference type="ARBA" id="ARBA00022679"/>
    </source>
</evidence>
<evidence type="ECO:0000259" key="3">
    <source>
        <dbReference type="PROSITE" id="PS51186"/>
    </source>
</evidence>
<protein>
    <submittedName>
        <fullName evidence="4">Acetyltransferase GNAT family protein</fullName>
    </submittedName>
</protein>
<evidence type="ECO:0000256" key="2">
    <source>
        <dbReference type="ARBA" id="ARBA00023315"/>
    </source>
</evidence>